<keyword evidence="1" id="KW-0472">Membrane</keyword>
<proteinExistence type="predicted"/>
<feature type="transmembrane region" description="Helical" evidence="1">
    <location>
        <begin position="47"/>
        <end position="68"/>
    </location>
</feature>
<dbReference type="RefSeq" id="WP_092912205.1">
    <property type="nucleotide sequence ID" value="NZ_CP136592.1"/>
</dbReference>
<sequence>MGKREALQKRIEQIADRVRHLRYILIVLMSGIIGVVFGISQETVKDNIIVNTLLILGTIGVIVLGFMIRKEERKRDLFIKQLEVVKD</sequence>
<name>A0A1I5PB60_9BACT</name>
<reference evidence="2 3" key="1">
    <citation type="submission" date="2016-10" db="EMBL/GenBank/DDBJ databases">
        <authorList>
            <person name="de Groot N.N."/>
        </authorList>
    </citation>
    <scope>NUCLEOTIDE SEQUENCE [LARGE SCALE GENOMIC DNA]</scope>
    <source>
        <strain evidence="2 3">EP1-55-1</strain>
    </source>
</reference>
<dbReference type="EMBL" id="FOXB01000014">
    <property type="protein sequence ID" value="SFP31348.1"/>
    <property type="molecule type" value="Genomic_DNA"/>
</dbReference>
<feature type="transmembrane region" description="Helical" evidence="1">
    <location>
        <begin position="21"/>
        <end position="41"/>
    </location>
</feature>
<keyword evidence="1" id="KW-0812">Transmembrane</keyword>
<dbReference type="AlphaFoldDB" id="A0A1I5PB60"/>
<dbReference type="STRING" id="223786.SAMN05216234_11449"/>
<protein>
    <submittedName>
        <fullName evidence="2">Uncharacterized protein</fullName>
    </submittedName>
</protein>
<evidence type="ECO:0000313" key="2">
    <source>
        <dbReference type="EMBL" id="SFP31348.1"/>
    </source>
</evidence>
<evidence type="ECO:0000256" key="1">
    <source>
        <dbReference type="SAM" id="Phobius"/>
    </source>
</evidence>
<accession>A0A1I5PB60</accession>
<evidence type="ECO:0000313" key="3">
    <source>
        <dbReference type="Proteomes" id="UP000199227"/>
    </source>
</evidence>
<keyword evidence="1" id="KW-1133">Transmembrane helix</keyword>
<keyword evidence="3" id="KW-1185">Reference proteome</keyword>
<gene>
    <name evidence="2" type="ORF">SAMN05216234_11449</name>
</gene>
<organism evidence="2 3">
    <name type="scientific">Hydrogenimonas thermophila</name>
    <dbReference type="NCBI Taxonomy" id="223786"/>
    <lineage>
        <taxon>Bacteria</taxon>
        <taxon>Pseudomonadati</taxon>
        <taxon>Campylobacterota</taxon>
        <taxon>Epsilonproteobacteria</taxon>
        <taxon>Campylobacterales</taxon>
        <taxon>Hydrogenimonadaceae</taxon>
        <taxon>Hydrogenimonas</taxon>
    </lineage>
</organism>
<dbReference type="Proteomes" id="UP000199227">
    <property type="component" value="Unassembled WGS sequence"/>
</dbReference>